<evidence type="ECO:0000256" key="5">
    <source>
        <dbReference type="ARBA" id="ARBA00022618"/>
    </source>
</evidence>
<keyword evidence="7" id="KW-0175">Coiled coil</keyword>
<feature type="transmembrane region" description="Helical" evidence="12">
    <location>
        <begin position="943"/>
        <end position="966"/>
    </location>
</feature>
<feature type="region of interest" description="Disordered" evidence="11">
    <location>
        <begin position="497"/>
        <end position="522"/>
    </location>
</feature>
<keyword evidence="5" id="KW-0132">Cell division</keyword>
<proteinExistence type="predicted"/>
<evidence type="ECO:0000313" key="14">
    <source>
        <dbReference type="Proteomes" id="UP001209878"/>
    </source>
</evidence>
<keyword evidence="6" id="KW-0498">Mitosis</keyword>
<evidence type="ECO:0000256" key="3">
    <source>
        <dbReference type="ARBA" id="ARBA00018313"/>
    </source>
</evidence>
<keyword evidence="8" id="KW-0206">Cytoskeleton</keyword>
<feature type="region of interest" description="Disordered" evidence="11">
    <location>
        <begin position="850"/>
        <end position="874"/>
    </location>
</feature>
<dbReference type="PANTHER" id="PTHR31167:SF3">
    <property type="entry name" value="SPINDLE AND CENTRIOLE-ASSOCIATED PROTEIN 1"/>
    <property type="match status" value="1"/>
</dbReference>
<accession>A0AAD9P8L6</accession>
<feature type="region of interest" description="Disordered" evidence="11">
    <location>
        <begin position="659"/>
        <end position="728"/>
    </location>
</feature>
<dbReference type="GO" id="GO:0090307">
    <property type="term" value="P:mitotic spindle assembly"/>
    <property type="evidence" value="ECO:0007669"/>
    <property type="project" value="InterPro"/>
</dbReference>
<keyword evidence="12" id="KW-0812">Transmembrane</keyword>
<comment type="caution">
    <text evidence="13">The sequence shown here is derived from an EMBL/GenBank/DDBJ whole genome shotgun (WGS) entry which is preliminary data.</text>
</comment>
<keyword evidence="12" id="KW-0472">Membrane</keyword>
<keyword evidence="12" id="KW-1133">Transmembrane helix</keyword>
<dbReference type="InterPro" id="IPR031387">
    <property type="entry name" value="SPICE1"/>
</dbReference>
<evidence type="ECO:0000256" key="12">
    <source>
        <dbReference type="SAM" id="Phobius"/>
    </source>
</evidence>
<evidence type="ECO:0000256" key="6">
    <source>
        <dbReference type="ARBA" id="ARBA00022776"/>
    </source>
</evidence>
<evidence type="ECO:0000256" key="7">
    <source>
        <dbReference type="ARBA" id="ARBA00023054"/>
    </source>
</evidence>
<dbReference type="PANTHER" id="PTHR31167">
    <property type="entry name" value="SPINDLE AND CENTRIOLE ASSOCIATED PROTEIN 1 SPICE1"/>
    <property type="match status" value="1"/>
</dbReference>
<feature type="compositionally biased region" description="Polar residues" evidence="11">
    <location>
        <begin position="856"/>
        <end position="868"/>
    </location>
</feature>
<dbReference type="GO" id="GO:0051310">
    <property type="term" value="P:metaphase chromosome alignment"/>
    <property type="evidence" value="ECO:0007669"/>
    <property type="project" value="TreeGrafter"/>
</dbReference>
<feature type="compositionally biased region" description="Polar residues" evidence="11">
    <location>
        <begin position="742"/>
        <end position="760"/>
    </location>
</feature>
<reference evidence="13" key="1">
    <citation type="journal article" date="2023" name="Mol. Biol. Evol.">
        <title>Third-Generation Sequencing Reveals the Adaptive Role of the Epigenome in Three Deep-Sea Polychaetes.</title>
        <authorList>
            <person name="Perez M."/>
            <person name="Aroh O."/>
            <person name="Sun Y."/>
            <person name="Lan Y."/>
            <person name="Juniper S.K."/>
            <person name="Young C.R."/>
            <person name="Angers B."/>
            <person name="Qian P.Y."/>
        </authorList>
    </citation>
    <scope>NUCLEOTIDE SEQUENCE</scope>
    <source>
        <strain evidence="13">R07B-5</strain>
    </source>
</reference>
<feature type="region of interest" description="Disordered" evidence="11">
    <location>
        <begin position="1"/>
        <end position="33"/>
    </location>
</feature>
<dbReference type="GO" id="GO:0005813">
    <property type="term" value="C:centrosome"/>
    <property type="evidence" value="ECO:0007669"/>
    <property type="project" value="TreeGrafter"/>
</dbReference>
<keyword evidence="4" id="KW-0963">Cytoplasm</keyword>
<feature type="compositionally biased region" description="Basic residues" evidence="11">
    <location>
        <begin position="1"/>
        <end position="12"/>
    </location>
</feature>
<gene>
    <name evidence="13" type="ORF">NP493_92g01009</name>
</gene>
<comment type="subcellular location">
    <subcellularLocation>
        <location evidence="1">Cytoplasm</location>
        <location evidence="1">Cytoskeleton</location>
        <location evidence="1">Microtubule organizing center</location>
        <location evidence="1">Centrosome</location>
        <location evidence="1">Centriole</location>
    </subcellularLocation>
    <subcellularLocation>
        <location evidence="2">Cytoplasm</location>
        <location evidence="2">Cytoskeleton</location>
        <location evidence="2">Spindle</location>
    </subcellularLocation>
</comment>
<dbReference type="EMBL" id="JAODUO010000092">
    <property type="protein sequence ID" value="KAK2189951.1"/>
    <property type="molecule type" value="Genomic_DNA"/>
</dbReference>
<feature type="compositionally biased region" description="Polar residues" evidence="11">
    <location>
        <begin position="687"/>
        <end position="708"/>
    </location>
</feature>
<evidence type="ECO:0000256" key="10">
    <source>
        <dbReference type="ARBA" id="ARBA00030722"/>
    </source>
</evidence>
<dbReference type="GO" id="GO:0051301">
    <property type="term" value="P:cell division"/>
    <property type="evidence" value="ECO:0007669"/>
    <property type="project" value="UniProtKB-KW"/>
</dbReference>
<dbReference type="Pfam" id="PF15678">
    <property type="entry name" value="SPICE"/>
    <property type="match status" value="1"/>
</dbReference>
<dbReference type="GO" id="GO:0005819">
    <property type="term" value="C:spindle"/>
    <property type="evidence" value="ECO:0007669"/>
    <property type="project" value="UniProtKB-SubCell"/>
</dbReference>
<dbReference type="Proteomes" id="UP001209878">
    <property type="component" value="Unassembled WGS sequence"/>
</dbReference>
<feature type="region of interest" description="Disordered" evidence="11">
    <location>
        <begin position="742"/>
        <end position="802"/>
    </location>
</feature>
<evidence type="ECO:0000256" key="8">
    <source>
        <dbReference type="ARBA" id="ARBA00023212"/>
    </source>
</evidence>
<evidence type="ECO:0000313" key="13">
    <source>
        <dbReference type="EMBL" id="KAK2189951.1"/>
    </source>
</evidence>
<organism evidence="13 14">
    <name type="scientific">Ridgeia piscesae</name>
    <name type="common">Tubeworm</name>
    <dbReference type="NCBI Taxonomy" id="27915"/>
    <lineage>
        <taxon>Eukaryota</taxon>
        <taxon>Metazoa</taxon>
        <taxon>Spiralia</taxon>
        <taxon>Lophotrochozoa</taxon>
        <taxon>Annelida</taxon>
        <taxon>Polychaeta</taxon>
        <taxon>Sedentaria</taxon>
        <taxon>Canalipalpata</taxon>
        <taxon>Sabellida</taxon>
        <taxon>Siboglinidae</taxon>
        <taxon>Ridgeia</taxon>
    </lineage>
</organism>
<evidence type="ECO:0000256" key="9">
    <source>
        <dbReference type="ARBA" id="ARBA00023306"/>
    </source>
</evidence>
<evidence type="ECO:0000256" key="2">
    <source>
        <dbReference type="ARBA" id="ARBA00004186"/>
    </source>
</evidence>
<keyword evidence="14" id="KW-1185">Reference proteome</keyword>
<dbReference type="GO" id="GO:0005814">
    <property type="term" value="C:centriole"/>
    <property type="evidence" value="ECO:0007669"/>
    <property type="project" value="UniProtKB-SubCell"/>
</dbReference>
<evidence type="ECO:0000256" key="4">
    <source>
        <dbReference type="ARBA" id="ARBA00022490"/>
    </source>
</evidence>
<sequence>MSFVRLPRKRYPMRQSAAAKAAGRKKVRNKPVWDDTTNDLSVYKASPEELTRRAQVTKSQNMDLVKADLFKKKIAKAKSRKTSPRGSRGGLIREVLLDNSELQETLAASDKTMAIVKDLFGDDPKRYRGLPNVTVAPERDMLDGSLPDGTVLEGRFKLDVLSDSVMDKTALNDMESYESCEPALSGEEQEPLSYEPVMDMQRFQRLLQEADREERGKEVLEHRPTVSTSSVLQDLARKLADRGRHVPVSQSATAEPRKMVKHGLTTERVEVPVTPGGSNVGDSTPTTPYVAAMNDTEKVVRTMARTNAESDSAATTGNVAASQTLAKLDDLRKVLDGLECSISDYERETGRAPAAQRLVQPTFTGYTTALIDAVTRLTAYLKESEMKLRVEATLREQLTQDMSQLTTIVDALTSDIIATQEEYAIMKMQFEKFKMNTEQEIVTLKQALSGQGVWMPTPTYPASQMIRPRQPQPQLTAGPQTSVYAPNLQPGFVQPSGPGHARTFGPQMSGPVHTYPPSRTSQDGLGMFSQTENNLQQMEPQSLQDSNRMVSQAGSVYQRIIQQMEPQSAGLSHVDSENGYLQTSQQMEPQATLVSRDGAMIAAVSQTGNVCRSVSQSVESPRTQAVQLLRDGAQAMSQLGLAYESASLGALPRPVARKLELPDTRNAPRPSQSDTSLLPPRLPGEVRQSQSWSAMPPQGIQQGWTQQGEAAVSAVSEQVPTVRGSLPHPNIASSAAVLLSAPRQTQSPQVTGGKNRSSSSQPPPANYIQGRQTHLSHMLPPASWAPHSPREDGDGNLARQLYFGPVLPPGGASLCKGGQGEVEEELRKAEAERRELHRQLEALNLQHAEAQGKLHSMQQQQGSGLKRQSVSPSISPISHVMTEDEQGSVTDDKQRVGSVWEPVGGGATATREITVSLPRVEMIATNSPLSPEDGRPSNQALRYTASIIFCIFTLMTDLNYSFMYFCKS</sequence>
<keyword evidence="9" id="KW-0131">Cell cycle</keyword>
<evidence type="ECO:0000256" key="1">
    <source>
        <dbReference type="ARBA" id="ARBA00004114"/>
    </source>
</evidence>
<name>A0AAD9P8L6_RIDPI</name>
<dbReference type="AlphaFoldDB" id="A0AAD9P8L6"/>
<protein>
    <recommendedName>
        <fullName evidence="3">Spindle and centriole-associated protein 1</fullName>
    </recommendedName>
    <alternativeName>
        <fullName evidence="10">Coiled-coil domain-containing protein 52</fullName>
    </alternativeName>
</protein>
<evidence type="ECO:0000256" key="11">
    <source>
        <dbReference type="SAM" id="MobiDB-lite"/>
    </source>
</evidence>
<dbReference type="GO" id="GO:0046599">
    <property type="term" value="P:regulation of centriole replication"/>
    <property type="evidence" value="ECO:0007669"/>
    <property type="project" value="TreeGrafter"/>
</dbReference>